<dbReference type="GO" id="GO:0003824">
    <property type="term" value="F:catalytic activity"/>
    <property type="evidence" value="ECO:0007669"/>
    <property type="project" value="InterPro"/>
</dbReference>
<proteinExistence type="predicted"/>
<accession>A0A7T7XKQ1</accession>
<dbReference type="InterPro" id="IPR011146">
    <property type="entry name" value="HIT-like"/>
</dbReference>
<gene>
    <name evidence="3" type="ORF">JFL75_14520</name>
</gene>
<evidence type="ECO:0000313" key="4">
    <source>
        <dbReference type="Proteomes" id="UP000595917"/>
    </source>
</evidence>
<dbReference type="PANTHER" id="PTHR42997">
    <property type="entry name" value="HIT FAMILY HYDROLASE"/>
    <property type="match status" value="1"/>
</dbReference>
<dbReference type="Proteomes" id="UP000595917">
    <property type="component" value="Chromosome"/>
</dbReference>
<dbReference type="Gene3D" id="3.30.428.10">
    <property type="entry name" value="HIT-like"/>
    <property type="match status" value="1"/>
</dbReference>
<keyword evidence="4" id="KW-1185">Reference proteome</keyword>
<dbReference type="Pfam" id="PF01230">
    <property type="entry name" value="HIT"/>
    <property type="match status" value="1"/>
</dbReference>
<sequence length="162" mass="18207">MEYFFNFDKFAYLKGKRPEGCILCLIRENSPDVTNMVVYRNSHIGISLNLYPYNPGHLLIFPLRHTEDIRQLGTEERLALDAGLDKALSVLDGLYTPAAYNIGYNMGPVAGASINHLHMHVIPRYPREIGIAELLAGKRVLVEDLAVTRERMTAAFTALSDE</sequence>
<dbReference type="RefSeq" id="WP_215625452.1">
    <property type="nucleotide sequence ID" value="NZ_CP067089.2"/>
</dbReference>
<dbReference type="InterPro" id="IPR036265">
    <property type="entry name" value="HIT-like_sf"/>
</dbReference>
<evidence type="ECO:0000256" key="1">
    <source>
        <dbReference type="PROSITE-ProRule" id="PRU00464"/>
    </source>
</evidence>
<feature type="domain" description="HIT" evidence="2">
    <location>
        <begin position="22"/>
        <end position="131"/>
    </location>
</feature>
<dbReference type="PROSITE" id="PS00892">
    <property type="entry name" value="HIT_1"/>
    <property type="match status" value="1"/>
</dbReference>
<name>A0A7T7XKQ1_9SPIR</name>
<dbReference type="KEGG" id="bhc:JFL75_14520"/>
<protein>
    <submittedName>
        <fullName evidence="3">HIT domain-containing protein</fullName>
    </submittedName>
</protein>
<dbReference type="EMBL" id="CP067089">
    <property type="protein sequence ID" value="QQO08146.1"/>
    <property type="molecule type" value="Genomic_DNA"/>
</dbReference>
<dbReference type="PROSITE" id="PS51084">
    <property type="entry name" value="HIT_2"/>
    <property type="match status" value="1"/>
</dbReference>
<dbReference type="InterPro" id="IPR052908">
    <property type="entry name" value="AP-4-A_phosphorylase"/>
</dbReference>
<evidence type="ECO:0000313" key="3">
    <source>
        <dbReference type="EMBL" id="QQO08146.1"/>
    </source>
</evidence>
<dbReference type="InterPro" id="IPR019808">
    <property type="entry name" value="Histidine_triad_CS"/>
</dbReference>
<feature type="short sequence motif" description="Histidine triad motif" evidence="1">
    <location>
        <begin position="116"/>
        <end position="120"/>
    </location>
</feature>
<dbReference type="AlphaFoldDB" id="A0A7T7XKQ1"/>
<evidence type="ECO:0000259" key="2">
    <source>
        <dbReference type="PROSITE" id="PS51084"/>
    </source>
</evidence>
<dbReference type="PANTHER" id="PTHR42997:SF1">
    <property type="entry name" value="AP-4-A PHOSPHORYLASE"/>
    <property type="match status" value="1"/>
</dbReference>
<dbReference type="SUPFAM" id="SSF54197">
    <property type="entry name" value="HIT-like"/>
    <property type="match status" value="1"/>
</dbReference>
<reference evidence="3" key="1">
    <citation type="submission" date="2021-01" db="EMBL/GenBank/DDBJ databases">
        <title>Description of Breznakiella homolactica.</title>
        <authorList>
            <person name="Song Y."/>
            <person name="Brune A."/>
        </authorList>
    </citation>
    <scope>NUCLEOTIDE SEQUENCE</scope>
    <source>
        <strain evidence="3">RmG30</strain>
    </source>
</reference>
<organism evidence="3 4">
    <name type="scientific">Breznakiella homolactica</name>
    <dbReference type="NCBI Taxonomy" id="2798577"/>
    <lineage>
        <taxon>Bacteria</taxon>
        <taxon>Pseudomonadati</taxon>
        <taxon>Spirochaetota</taxon>
        <taxon>Spirochaetia</taxon>
        <taxon>Spirochaetales</taxon>
        <taxon>Breznakiellaceae</taxon>
        <taxon>Breznakiella</taxon>
    </lineage>
</organism>